<dbReference type="InterPro" id="IPR043502">
    <property type="entry name" value="DNA/RNA_pol_sf"/>
</dbReference>
<sequence length="90" mass="10119">IVHLCVVAPTTEPSTPIPDCIQQVLDEFPDVFAEPTGLPPRRPCDHRIPLIPGAQPVNTRPYRHKPELKYEIEAQVEELLRSGIIQRSTS</sequence>
<dbReference type="SUPFAM" id="SSF56672">
    <property type="entry name" value="DNA/RNA polymerases"/>
    <property type="match status" value="1"/>
</dbReference>
<reference evidence="2" key="5">
    <citation type="journal article" date="2021" name="G3 (Bethesda)">
        <title>Aegilops tauschii genome assembly Aet v5.0 features greater sequence contiguity and improved annotation.</title>
        <authorList>
            <person name="Wang L."/>
            <person name="Zhu T."/>
            <person name="Rodriguez J.C."/>
            <person name="Deal K.R."/>
            <person name="Dubcovsky J."/>
            <person name="McGuire P.E."/>
            <person name="Lux T."/>
            <person name="Spannagl M."/>
            <person name="Mayer K.F.X."/>
            <person name="Baldrich P."/>
            <person name="Meyers B.C."/>
            <person name="Huo N."/>
            <person name="Gu Y.Q."/>
            <person name="Zhou H."/>
            <person name="Devos K.M."/>
            <person name="Bennetzen J.L."/>
            <person name="Unver T."/>
            <person name="Budak H."/>
            <person name="Gulick P.J."/>
            <person name="Galiba G."/>
            <person name="Kalapos B."/>
            <person name="Nelson D.R."/>
            <person name="Li P."/>
            <person name="You F.M."/>
            <person name="Luo M.C."/>
            <person name="Dvorak J."/>
        </authorList>
    </citation>
    <scope>NUCLEOTIDE SEQUENCE [LARGE SCALE GENOMIC DNA]</scope>
    <source>
        <strain evidence="2">cv. AL8/78</strain>
    </source>
</reference>
<dbReference type="Gramene" id="AET1Gv20118200.1">
    <property type="protein sequence ID" value="AET1Gv20118200.1"/>
    <property type="gene ID" value="AET1Gv20118200"/>
</dbReference>
<evidence type="ECO:0000256" key="1">
    <source>
        <dbReference type="SAM" id="MobiDB-lite"/>
    </source>
</evidence>
<evidence type="ECO:0000313" key="3">
    <source>
        <dbReference type="Proteomes" id="UP000015105"/>
    </source>
</evidence>
<dbReference type="InterPro" id="IPR053134">
    <property type="entry name" value="RNA-dir_DNA_polymerase"/>
</dbReference>
<accession>A0A452XQV9</accession>
<feature type="region of interest" description="Disordered" evidence="1">
    <location>
        <begin position="37"/>
        <end position="62"/>
    </location>
</feature>
<dbReference type="PANTHER" id="PTHR24559:SF452">
    <property type="entry name" value="INTEGRASE CATALYTIC DOMAIN-CONTAINING PROTEIN"/>
    <property type="match status" value="1"/>
</dbReference>
<dbReference type="PANTHER" id="PTHR24559">
    <property type="entry name" value="TRANSPOSON TY3-I GAG-POL POLYPROTEIN"/>
    <property type="match status" value="1"/>
</dbReference>
<protein>
    <recommendedName>
        <fullName evidence="4">Retrotransposon gag domain-containing protein</fullName>
    </recommendedName>
</protein>
<keyword evidence="3" id="KW-1185">Reference proteome</keyword>
<reference evidence="3" key="2">
    <citation type="journal article" date="2017" name="Nat. Plants">
        <title>The Aegilops tauschii genome reveals multiple impacts of transposons.</title>
        <authorList>
            <person name="Zhao G."/>
            <person name="Zou C."/>
            <person name="Li K."/>
            <person name="Wang K."/>
            <person name="Li T."/>
            <person name="Gao L."/>
            <person name="Zhang X."/>
            <person name="Wang H."/>
            <person name="Yang Z."/>
            <person name="Liu X."/>
            <person name="Jiang W."/>
            <person name="Mao L."/>
            <person name="Kong X."/>
            <person name="Jiao Y."/>
            <person name="Jia J."/>
        </authorList>
    </citation>
    <scope>NUCLEOTIDE SEQUENCE [LARGE SCALE GENOMIC DNA]</scope>
    <source>
        <strain evidence="3">cv. AL8/78</strain>
    </source>
</reference>
<dbReference type="EnsemblPlants" id="AET1Gv20118200.1">
    <property type="protein sequence ID" value="AET1Gv20118200.1"/>
    <property type="gene ID" value="AET1Gv20118200"/>
</dbReference>
<reference evidence="2" key="3">
    <citation type="journal article" date="2017" name="Nature">
        <title>Genome sequence of the progenitor of the wheat D genome Aegilops tauschii.</title>
        <authorList>
            <person name="Luo M.C."/>
            <person name="Gu Y.Q."/>
            <person name="Puiu D."/>
            <person name="Wang H."/>
            <person name="Twardziok S.O."/>
            <person name="Deal K.R."/>
            <person name="Huo N."/>
            <person name="Zhu T."/>
            <person name="Wang L."/>
            <person name="Wang Y."/>
            <person name="McGuire P.E."/>
            <person name="Liu S."/>
            <person name="Long H."/>
            <person name="Ramasamy R.K."/>
            <person name="Rodriguez J.C."/>
            <person name="Van S.L."/>
            <person name="Yuan L."/>
            <person name="Wang Z."/>
            <person name="Xia Z."/>
            <person name="Xiao L."/>
            <person name="Anderson O.D."/>
            <person name="Ouyang S."/>
            <person name="Liang Y."/>
            <person name="Zimin A.V."/>
            <person name="Pertea G."/>
            <person name="Qi P."/>
            <person name="Bennetzen J.L."/>
            <person name="Dai X."/>
            <person name="Dawson M.W."/>
            <person name="Muller H.G."/>
            <person name="Kugler K."/>
            <person name="Rivarola-Duarte L."/>
            <person name="Spannagl M."/>
            <person name="Mayer K.F.X."/>
            <person name="Lu F.H."/>
            <person name="Bevan M.W."/>
            <person name="Leroy P."/>
            <person name="Li P."/>
            <person name="You F.M."/>
            <person name="Sun Q."/>
            <person name="Liu Z."/>
            <person name="Lyons E."/>
            <person name="Wicker T."/>
            <person name="Salzberg S.L."/>
            <person name="Devos K.M."/>
            <person name="Dvorak J."/>
        </authorList>
    </citation>
    <scope>NUCLEOTIDE SEQUENCE [LARGE SCALE GENOMIC DNA]</scope>
    <source>
        <strain evidence="2">cv. AL8/78</strain>
    </source>
</reference>
<reference evidence="3" key="1">
    <citation type="journal article" date="2014" name="Science">
        <title>Ancient hybridizations among the ancestral genomes of bread wheat.</title>
        <authorList>
            <consortium name="International Wheat Genome Sequencing Consortium,"/>
            <person name="Marcussen T."/>
            <person name="Sandve S.R."/>
            <person name="Heier L."/>
            <person name="Spannagl M."/>
            <person name="Pfeifer M."/>
            <person name="Jakobsen K.S."/>
            <person name="Wulff B.B."/>
            <person name="Steuernagel B."/>
            <person name="Mayer K.F."/>
            <person name="Olsen O.A."/>
        </authorList>
    </citation>
    <scope>NUCLEOTIDE SEQUENCE [LARGE SCALE GENOMIC DNA]</scope>
    <source>
        <strain evidence="3">cv. AL8/78</strain>
    </source>
</reference>
<name>A0A452XQV9_AEGTS</name>
<organism evidence="2 3">
    <name type="scientific">Aegilops tauschii subsp. strangulata</name>
    <name type="common">Goatgrass</name>
    <dbReference type="NCBI Taxonomy" id="200361"/>
    <lineage>
        <taxon>Eukaryota</taxon>
        <taxon>Viridiplantae</taxon>
        <taxon>Streptophyta</taxon>
        <taxon>Embryophyta</taxon>
        <taxon>Tracheophyta</taxon>
        <taxon>Spermatophyta</taxon>
        <taxon>Magnoliopsida</taxon>
        <taxon>Liliopsida</taxon>
        <taxon>Poales</taxon>
        <taxon>Poaceae</taxon>
        <taxon>BOP clade</taxon>
        <taxon>Pooideae</taxon>
        <taxon>Triticodae</taxon>
        <taxon>Triticeae</taxon>
        <taxon>Triticinae</taxon>
        <taxon>Aegilops</taxon>
    </lineage>
</organism>
<dbReference type="Gene3D" id="3.10.10.10">
    <property type="entry name" value="HIV Type 1 Reverse Transcriptase, subunit A, domain 1"/>
    <property type="match status" value="1"/>
</dbReference>
<evidence type="ECO:0008006" key="4">
    <source>
        <dbReference type="Google" id="ProtNLM"/>
    </source>
</evidence>
<dbReference type="AlphaFoldDB" id="A0A452XQV9"/>
<reference evidence="2" key="4">
    <citation type="submission" date="2019-03" db="UniProtKB">
        <authorList>
            <consortium name="EnsemblPlants"/>
        </authorList>
    </citation>
    <scope>IDENTIFICATION</scope>
</reference>
<dbReference type="Proteomes" id="UP000015105">
    <property type="component" value="Chromosome 1D"/>
</dbReference>
<proteinExistence type="predicted"/>
<evidence type="ECO:0000313" key="2">
    <source>
        <dbReference type="EnsemblPlants" id="AET1Gv20118200.1"/>
    </source>
</evidence>